<reference evidence="2 3" key="1">
    <citation type="journal article" date="2014" name="Agronomy (Basel)">
        <title>A Draft Genome Sequence for Ensete ventricosum, the Drought-Tolerant Tree Against Hunger.</title>
        <authorList>
            <person name="Harrison J."/>
            <person name="Moore K.A."/>
            <person name="Paszkiewicz K."/>
            <person name="Jones T."/>
            <person name="Grant M."/>
            <person name="Ambacheew D."/>
            <person name="Muzemil S."/>
            <person name="Studholme D.J."/>
        </authorList>
    </citation>
    <scope>NUCLEOTIDE SEQUENCE [LARGE SCALE GENOMIC DNA]</scope>
</reference>
<dbReference type="Proteomes" id="UP000287651">
    <property type="component" value="Unassembled WGS sequence"/>
</dbReference>
<evidence type="ECO:0000313" key="3">
    <source>
        <dbReference type="Proteomes" id="UP000287651"/>
    </source>
</evidence>
<dbReference type="AlphaFoldDB" id="A0A426YGA0"/>
<evidence type="ECO:0000256" key="1">
    <source>
        <dbReference type="SAM" id="MobiDB-lite"/>
    </source>
</evidence>
<evidence type="ECO:0000313" key="2">
    <source>
        <dbReference type="EMBL" id="RRT50779.1"/>
    </source>
</evidence>
<feature type="region of interest" description="Disordered" evidence="1">
    <location>
        <begin position="1"/>
        <end position="22"/>
    </location>
</feature>
<protein>
    <submittedName>
        <fullName evidence="2">Uncharacterized protein</fullName>
    </submittedName>
</protein>
<gene>
    <name evidence="2" type="ORF">B296_00006991</name>
</gene>
<name>A0A426YGA0_ENSVE</name>
<organism evidence="2 3">
    <name type="scientific">Ensete ventricosum</name>
    <name type="common">Abyssinian banana</name>
    <name type="synonym">Musa ensete</name>
    <dbReference type="NCBI Taxonomy" id="4639"/>
    <lineage>
        <taxon>Eukaryota</taxon>
        <taxon>Viridiplantae</taxon>
        <taxon>Streptophyta</taxon>
        <taxon>Embryophyta</taxon>
        <taxon>Tracheophyta</taxon>
        <taxon>Spermatophyta</taxon>
        <taxon>Magnoliopsida</taxon>
        <taxon>Liliopsida</taxon>
        <taxon>Zingiberales</taxon>
        <taxon>Musaceae</taxon>
        <taxon>Ensete</taxon>
    </lineage>
</organism>
<accession>A0A426YGA0</accession>
<comment type="caution">
    <text evidence="2">The sequence shown here is derived from an EMBL/GenBank/DDBJ whole genome shotgun (WGS) entry which is preliminary data.</text>
</comment>
<dbReference type="EMBL" id="AMZH03012574">
    <property type="protein sequence ID" value="RRT50779.1"/>
    <property type="molecule type" value="Genomic_DNA"/>
</dbReference>
<feature type="compositionally biased region" description="Basic residues" evidence="1">
    <location>
        <begin position="1"/>
        <end position="10"/>
    </location>
</feature>
<proteinExistence type="predicted"/>
<sequence length="54" mass="6289">MAKLYNRRGKLAPNPEGPYRATSIIRNETYRLATHEGNPLRRTYHISNLKKSYA</sequence>